<gene>
    <name evidence="2" type="ORF">ALP13_103033</name>
</gene>
<dbReference type="AlphaFoldDB" id="A0A2V4PKH2"/>
<accession>A0A2V4PKH2</accession>
<dbReference type="EMBL" id="RBUQ01000105">
    <property type="protein sequence ID" value="RMV39328.1"/>
    <property type="molecule type" value="Genomic_DNA"/>
</dbReference>
<name>A0A2V4PKH2_PSEYM</name>
<reference evidence="2 3" key="1">
    <citation type="submission" date="2018-08" db="EMBL/GenBank/DDBJ databases">
        <title>Recombination of ecologically and evolutionarily significant loci maintains genetic cohesion in the Pseudomonas syringae species complex.</title>
        <authorList>
            <person name="Dillon M."/>
            <person name="Thakur S."/>
            <person name="Almeida R.N.D."/>
            <person name="Weir B.S."/>
            <person name="Guttman D.S."/>
        </authorList>
    </citation>
    <scope>NUCLEOTIDE SEQUENCE [LARGE SCALE GENOMIC DNA]</scope>
    <source>
        <strain evidence="2 3">ICMP 11281</strain>
    </source>
</reference>
<keyword evidence="1" id="KW-0812">Transmembrane</keyword>
<dbReference type="Proteomes" id="UP000271631">
    <property type="component" value="Unassembled WGS sequence"/>
</dbReference>
<comment type="caution">
    <text evidence="2">The sequence shown here is derived from an EMBL/GenBank/DDBJ whole genome shotgun (WGS) entry which is preliminary data.</text>
</comment>
<proteinExistence type="predicted"/>
<organism evidence="2 3">
    <name type="scientific">Pseudomonas syringae pv. maculicola</name>
    <dbReference type="NCBI Taxonomy" id="59511"/>
    <lineage>
        <taxon>Bacteria</taxon>
        <taxon>Pseudomonadati</taxon>
        <taxon>Pseudomonadota</taxon>
        <taxon>Gammaproteobacteria</taxon>
        <taxon>Pseudomonadales</taxon>
        <taxon>Pseudomonadaceae</taxon>
        <taxon>Pseudomonas</taxon>
    </lineage>
</organism>
<protein>
    <submittedName>
        <fullName evidence="2">Uncharacterized protein</fullName>
    </submittedName>
</protein>
<keyword evidence="1" id="KW-1133">Transmembrane helix</keyword>
<evidence type="ECO:0000256" key="1">
    <source>
        <dbReference type="SAM" id="Phobius"/>
    </source>
</evidence>
<sequence length="72" mass="7942">MIVPLCVTGAFGQNQKLTLIIVPMLRVGRPFWTLCVLCVALLATIGFCAVRWIYIILKAPFRPSASDFDGSK</sequence>
<evidence type="ECO:0000313" key="3">
    <source>
        <dbReference type="Proteomes" id="UP000271631"/>
    </source>
</evidence>
<keyword evidence="1" id="KW-0472">Membrane</keyword>
<evidence type="ECO:0000313" key="2">
    <source>
        <dbReference type="EMBL" id="RMV39328.1"/>
    </source>
</evidence>
<feature type="transmembrane region" description="Helical" evidence="1">
    <location>
        <begin position="31"/>
        <end position="54"/>
    </location>
</feature>